<name>A0ABP0N8Y8_9DINO</name>
<dbReference type="EMBL" id="CAXAMN010021472">
    <property type="protein sequence ID" value="CAK9059868.1"/>
    <property type="molecule type" value="Genomic_DNA"/>
</dbReference>
<keyword evidence="3" id="KW-1185">Reference proteome</keyword>
<dbReference type="Proteomes" id="UP001642484">
    <property type="component" value="Unassembled WGS sequence"/>
</dbReference>
<comment type="caution">
    <text evidence="2">The sequence shown here is derived from an EMBL/GenBank/DDBJ whole genome shotgun (WGS) entry which is preliminary data.</text>
</comment>
<evidence type="ECO:0000256" key="1">
    <source>
        <dbReference type="SAM" id="MobiDB-lite"/>
    </source>
</evidence>
<reference evidence="2 3" key="1">
    <citation type="submission" date="2024-02" db="EMBL/GenBank/DDBJ databases">
        <authorList>
            <person name="Chen Y."/>
            <person name="Shah S."/>
            <person name="Dougan E. K."/>
            <person name="Thang M."/>
            <person name="Chan C."/>
        </authorList>
    </citation>
    <scope>NUCLEOTIDE SEQUENCE [LARGE SCALE GENOMIC DNA]</scope>
</reference>
<accession>A0ABP0N8Y8</accession>
<feature type="region of interest" description="Disordered" evidence="1">
    <location>
        <begin position="1"/>
        <end position="45"/>
    </location>
</feature>
<proteinExistence type="predicted"/>
<organism evidence="2 3">
    <name type="scientific">Durusdinium trenchii</name>
    <dbReference type="NCBI Taxonomy" id="1381693"/>
    <lineage>
        <taxon>Eukaryota</taxon>
        <taxon>Sar</taxon>
        <taxon>Alveolata</taxon>
        <taxon>Dinophyceae</taxon>
        <taxon>Suessiales</taxon>
        <taxon>Symbiodiniaceae</taxon>
        <taxon>Durusdinium</taxon>
    </lineage>
</organism>
<sequence length="120" mass="13509">MLRPLQEVHVMGRRRSFGNEAEPQEFHLEDPKEPNDPELSRGPTLVSHISDESSVMPLPSHLEEEEAEADEMWDMDWTAVAGASRGPVPPFHPPHRTEQNTAQTRMMDEDQGAQISNGGR</sequence>
<feature type="compositionally biased region" description="Basic and acidic residues" evidence="1">
    <location>
        <begin position="24"/>
        <end position="39"/>
    </location>
</feature>
<evidence type="ECO:0000313" key="3">
    <source>
        <dbReference type="Proteomes" id="UP001642484"/>
    </source>
</evidence>
<feature type="region of interest" description="Disordered" evidence="1">
    <location>
        <begin position="81"/>
        <end position="120"/>
    </location>
</feature>
<evidence type="ECO:0000313" key="2">
    <source>
        <dbReference type="EMBL" id="CAK9059868.1"/>
    </source>
</evidence>
<protein>
    <submittedName>
        <fullName evidence="2">Uncharacterized protein</fullName>
    </submittedName>
</protein>
<gene>
    <name evidence="2" type="ORF">CCMP2556_LOCUS29468</name>
</gene>